<dbReference type="OrthoDB" id="9809206at2"/>
<evidence type="ECO:0000256" key="4">
    <source>
        <dbReference type="ARBA" id="ARBA00022692"/>
    </source>
</evidence>
<dbReference type="PANTHER" id="PTHR30347">
    <property type="entry name" value="POTASSIUM CHANNEL RELATED"/>
    <property type="match status" value="1"/>
</dbReference>
<dbReference type="Gene3D" id="3.30.70.100">
    <property type="match status" value="1"/>
</dbReference>
<keyword evidence="5 7" id="KW-1133">Transmembrane helix</keyword>
<dbReference type="SUPFAM" id="SSF82689">
    <property type="entry name" value="Mechanosensitive channel protein MscS (YggB), C-terminal domain"/>
    <property type="match status" value="1"/>
</dbReference>
<feature type="transmembrane region" description="Helical" evidence="7">
    <location>
        <begin position="622"/>
        <end position="649"/>
    </location>
</feature>
<feature type="transmembrane region" description="Helical" evidence="7">
    <location>
        <begin position="544"/>
        <end position="567"/>
    </location>
</feature>
<feature type="transmembrane region" description="Helical" evidence="7">
    <location>
        <begin position="391"/>
        <end position="411"/>
    </location>
</feature>
<keyword evidence="10" id="KW-1185">Reference proteome</keyword>
<evidence type="ECO:0000256" key="7">
    <source>
        <dbReference type="SAM" id="Phobius"/>
    </source>
</evidence>
<evidence type="ECO:0000256" key="1">
    <source>
        <dbReference type="ARBA" id="ARBA00004651"/>
    </source>
</evidence>
<gene>
    <name evidence="9" type="ORF">SAMN05661044_02577</name>
</gene>
<dbReference type="SUPFAM" id="SSF82861">
    <property type="entry name" value="Mechanosensitive channel protein MscS (YggB), transmembrane region"/>
    <property type="match status" value="1"/>
</dbReference>
<proteinExistence type="inferred from homology"/>
<feature type="transmembrane region" description="Helical" evidence="7">
    <location>
        <begin position="313"/>
        <end position="333"/>
    </location>
</feature>
<feature type="transmembrane region" description="Helical" evidence="7">
    <location>
        <begin position="339"/>
        <end position="358"/>
    </location>
</feature>
<comment type="similarity">
    <text evidence="2">Belongs to the MscS (TC 1.A.23) family.</text>
</comment>
<feature type="transmembrane region" description="Helical" evidence="7">
    <location>
        <begin position="507"/>
        <end position="524"/>
    </location>
</feature>
<dbReference type="InterPro" id="IPR052702">
    <property type="entry name" value="MscS-like_channel"/>
</dbReference>
<feature type="transmembrane region" description="Helical" evidence="7">
    <location>
        <begin position="598"/>
        <end position="616"/>
    </location>
</feature>
<dbReference type="InterPro" id="IPR006685">
    <property type="entry name" value="MscS_channel_2nd"/>
</dbReference>
<name>A0A1H7QGN1_OLID1</name>
<evidence type="ECO:0000256" key="6">
    <source>
        <dbReference type="ARBA" id="ARBA00023136"/>
    </source>
</evidence>
<evidence type="ECO:0000313" key="9">
    <source>
        <dbReference type="EMBL" id="SEL46804.1"/>
    </source>
</evidence>
<dbReference type="InterPro" id="IPR011066">
    <property type="entry name" value="MscS_channel_C_sf"/>
</dbReference>
<dbReference type="RefSeq" id="WP_093324809.1">
    <property type="nucleotide sequence ID" value="NZ_FOAF01000002.1"/>
</dbReference>
<keyword evidence="4 7" id="KW-0812">Transmembrane</keyword>
<feature type="transmembrane region" description="Helical" evidence="7">
    <location>
        <begin position="457"/>
        <end position="480"/>
    </location>
</feature>
<comment type="subcellular location">
    <subcellularLocation>
        <location evidence="1">Cell membrane</location>
        <topology evidence="1">Multi-pass membrane protein</topology>
    </subcellularLocation>
</comment>
<evidence type="ECO:0000259" key="8">
    <source>
        <dbReference type="Pfam" id="PF00924"/>
    </source>
</evidence>
<dbReference type="InterPro" id="IPR010920">
    <property type="entry name" value="LSM_dom_sf"/>
</dbReference>
<protein>
    <submittedName>
        <fullName evidence="9">Mechanosensitive ion channel</fullName>
    </submittedName>
</protein>
<dbReference type="Gene3D" id="2.30.30.60">
    <property type="match status" value="1"/>
</dbReference>
<dbReference type="Proteomes" id="UP000199421">
    <property type="component" value="Unassembled WGS sequence"/>
</dbReference>
<feature type="domain" description="Mechanosensitive ion channel MscS" evidence="8">
    <location>
        <begin position="637"/>
        <end position="702"/>
    </location>
</feature>
<keyword evidence="6 7" id="KW-0472">Membrane</keyword>
<feature type="transmembrane region" description="Helical" evidence="7">
    <location>
        <begin position="276"/>
        <end position="292"/>
    </location>
</feature>
<dbReference type="SUPFAM" id="SSF50182">
    <property type="entry name" value="Sm-like ribonucleoproteins"/>
    <property type="match status" value="1"/>
</dbReference>
<sequence>MNIANQIAYRGFQGAYSICLFLLFIHLTFSVNAQSKLRNGRSGYDQSLLADTNMLSTGDYLEGLERVYQTLNKVPTVTSSFTRIPEINNKLKSDDSTINLLKQRLSLNVSTFNLQNLQMFRTLLDEMTDNEDIYNEVILSYDKSLDDMKKEIAALRKDSIIRQIFTTKALRDSFSTQLKDLRIKRMGSDSLIKSTTVTLNELRAHVAENALSVQELLYQTNVQLKSIGPKAFLKEKRYLWEKRSSATDLKYPEFNQMLDSEQQINQYYFNNTRSNRVLLLFFGTLFFIWIFYNFRSLKNKGKMTILEDLDLKLISPVPILASLVLIFTMAPVFDLHAPALYIELTQFLLLLVLTGLFFKRIPREPLILWAVFVLLFVALSFVRLIGISPHAQRWFILFINLISTAFAVFALRKLKPIAGKYSILLIAGTLYMLFNGLAILANLFGRTTLMQIFYTTGVYALLHTVSLIVLLQLIIEAFLLQIKGSRMRKNYPDHFEWETIAKDFSKIITYVAVFIWIILLTAHLDVYDLLSNAVGSFLSTARKIGSFTFTFGGILLFLGIIWVANFLQKYIAYFFGETGDDTIENANAEHSRLLITRLVLLIAGFLLAVAASGLPIDKITVVLGALGVGIGLGLQGIVSNFVSGIILIFDRTIRIGDVVELGNRKGKVKEIGIRSSTLLSDDGAEIIIPNGDILSNNIINWTLSNNNIRVNLTITIAKPFDKEEVISMIKEIILANDHVFKRKTPSVIISPVNGKWSSAKIFFWCNLNNTDTPKSAISDAVFEKLAEMNIETL</sequence>
<dbReference type="STRING" id="407022.SAMN05661044_02577"/>
<dbReference type="EMBL" id="FOAF01000002">
    <property type="protein sequence ID" value="SEL46804.1"/>
    <property type="molecule type" value="Genomic_DNA"/>
</dbReference>
<feature type="transmembrane region" description="Helical" evidence="7">
    <location>
        <begin position="365"/>
        <end position="385"/>
    </location>
</feature>
<reference evidence="10" key="1">
    <citation type="submission" date="2016-10" db="EMBL/GenBank/DDBJ databases">
        <authorList>
            <person name="Varghese N."/>
            <person name="Submissions S."/>
        </authorList>
    </citation>
    <scope>NUCLEOTIDE SEQUENCE [LARGE SCALE GENOMIC DNA]</scope>
    <source>
        <strain evidence="10">DSM 18733</strain>
    </source>
</reference>
<organism evidence="9 10">
    <name type="scientific">Olivibacter domesticus</name>
    <name type="common">Pseudosphingobacterium domesticum</name>
    <dbReference type="NCBI Taxonomy" id="407022"/>
    <lineage>
        <taxon>Bacteria</taxon>
        <taxon>Pseudomonadati</taxon>
        <taxon>Bacteroidota</taxon>
        <taxon>Sphingobacteriia</taxon>
        <taxon>Sphingobacteriales</taxon>
        <taxon>Sphingobacteriaceae</taxon>
        <taxon>Olivibacter</taxon>
    </lineage>
</organism>
<dbReference type="AlphaFoldDB" id="A0A1H7QGN1"/>
<dbReference type="InterPro" id="IPR011014">
    <property type="entry name" value="MscS_channel_TM-2"/>
</dbReference>
<dbReference type="Pfam" id="PF00924">
    <property type="entry name" value="MS_channel_2nd"/>
    <property type="match status" value="1"/>
</dbReference>
<dbReference type="Gene3D" id="1.10.287.1260">
    <property type="match status" value="1"/>
</dbReference>
<dbReference type="GO" id="GO:0008381">
    <property type="term" value="F:mechanosensitive monoatomic ion channel activity"/>
    <property type="evidence" value="ECO:0007669"/>
    <property type="project" value="UniProtKB-ARBA"/>
</dbReference>
<accession>A0A1H7QGN1</accession>
<feature type="transmembrane region" description="Helical" evidence="7">
    <location>
        <begin position="423"/>
        <end position="445"/>
    </location>
</feature>
<evidence type="ECO:0000256" key="2">
    <source>
        <dbReference type="ARBA" id="ARBA00008017"/>
    </source>
</evidence>
<evidence type="ECO:0000256" key="3">
    <source>
        <dbReference type="ARBA" id="ARBA00022475"/>
    </source>
</evidence>
<evidence type="ECO:0000256" key="5">
    <source>
        <dbReference type="ARBA" id="ARBA00022989"/>
    </source>
</evidence>
<evidence type="ECO:0000313" key="10">
    <source>
        <dbReference type="Proteomes" id="UP000199421"/>
    </source>
</evidence>
<dbReference type="GO" id="GO:0005886">
    <property type="term" value="C:plasma membrane"/>
    <property type="evidence" value="ECO:0007669"/>
    <property type="project" value="UniProtKB-SubCell"/>
</dbReference>
<dbReference type="InterPro" id="IPR023408">
    <property type="entry name" value="MscS_beta-dom_sf"/>
</dbReference>
<keyword evidence="3" id="KW-1003">Cell membrane</keyword>
<dbReference type="PANTHER" id="PTHR30347:SF1">
    <property type="entry name" value="MECHANOSENSITIVE CHANNEL MSCK"/>
    <property type="match status" value="1"/>
</dbReference>